<name>A0ABU7I4P9_9SPHI</name>
<organism evidence="1 2">
    <name type="scientific">Pedobacter albus</name>
    <dbReference type="NCBI Taxonomy" id="3113905"/>
    <lineage>
        <taxon>Bacteria</taxon>
        <taxon>Pseudomonadati</taxon>
        <taxon>Bacteroidota</taxon>
        <taxon>Sphingobacteriia</taxon>
        <taxon>Sphingobacteriales</taxon>
        <taxon>Sphingobacteriaceae</taxon>
        <taxon>Pedobacter</taxon>
    </lineage>
</organism>
<keyword evidence="2" id="KW-1185">Reference proteome</keyword>
<gene>
    <name evidence="1" type="ORF">VRU48_03930</name>
</gene>
<accession>A0ABU7I4P9</accession>
<evidence type="ECO:0000313" key="1">
    <source>
        <dbReference type="EMBL" id="MEE1944244.1"/>
    </source>
</evidence>
<protein>
    <recommendedName>
        <fullName evidence="3">Lipoprotein</fullName>
    </recommendedName>
</protein>
<evidence type="ECO:0008006" key="3">
    <source>
        <dbReference type="Google" id="ProtNLM"/>
    </source>
</evidence>
<proteinExistence type="predicted"/>
<sequence>MLRIIVFLLASFISCSHTKDGYNGKVRMTCVSDGTPLTFGDKEGYLDGDYLFETMSTINSVEKFKVNPQTGEQSLIKSSEQLVLTSYVITNLKTKECFEFDTSSVAPKLVKKYTVDSKKVGLDLNMDIVSLYGINLDKIMVKDTIMDGNNYKQLKDTVFRANGVPPNWPLHSSKTYVNTDLKGFPVNLSPSLAKNYDGFVSQIDLETTFPNSKRKMIVSFKYTYEQGLSDDEKKLIEKYKALIR</sequence>
<dbReference type="PROSITE" id="PS51257">
    <property type="entry name" value="PROKAR_LIPOPROTEIN"/>
    <property type="match status" value="1"/>
</dbReference>
<dbReference type="RefSeq" id="WP_330106619.1">
    <property type="nucleotide sequence ID" value="NZ_JAZDQT010000001.1"/>
</dbReference>
<dbReference type="EMBL" id="JAZDQT010000001">
    <property type="protein sequence ID" value="MEE1944244.1"/>
    <property type="molecule type" value="Genomic_DNA"/>
</dbReference>
<evidence type="ECO:0000313" key="2">
    <source>
        <dbReference type="Proteomes" id="UP001336835"/>
    </source>
</evidence>
<comment type="caution">
    <text evidence="1">The sequence shown here is derived from an EMBL/GenBank/DDBJ whole genome shotgun (WGS) entry which is preliminary data.</text>
</comment>
<dbReference type="Proteomes" id="UP001336835">
    <property type="component" value="Unassembled WGS sequence"/>
</dbReference>
<reference evidence="1 2" key="1">
    <citation type="submission" date="2024-01" db="EMBL/GenBank/DDBJ databases">
        <title>Pedobacter sp. nov., isolated from fresh soil.</title>
        <authorList>
            <person name="Le N.T.T."/>
        </authorList>
    </citation>
    <scope>NUCLEOTIDE SEQUENCE [LARGE SCALE GENOMIC DNA]</scope>
    <source>
        <strain evidence="1 2">KR3-3</strain>
    </source>
</reference>